<evidence type="ECO:0000313" key="6">
    <source>
        <dbReference type="Proteomes" id="UP000591941"/>
    </source>
</evidence>
<dbReference type="EC" id="6.2.1.3" evidence="5"/>
<evidence type="ECO:0000256" key="1">
    <source>
        <dbReference type="ARBA" id="ARBA00006432"/>
    </source>
</evidence>
<comment type="similarity">
    <text evidence="1">Belongs to the ATP-dependent AMP-binding enzyme family.</text>
</comment>
<dbReference type="Proteomes" id="UP000591941">
    <property type="component" value="Unassembled WGS sequence"/>
</dbReference>
<dbReference type="InterPro" id="IPR042099">
    <property type="entry name" value="ANL_N_sf"/>
</dbReference>
<dbReference type="PANTHER" id="PTHR43767">
    <property type="entry name" value="LONG-CHAIN-FATTY-ACID--COA LIGASE"/>
    <property type="match status" value="1"/>
</dbReference>
<organism evidence="5 6">
    <name type="scientific">Negativicoccus succinicivorans</name>
    <dbReference type="NCBI Taxonomy" id="620903"/>
    <lineage>
        <taxon>Bacteria</taxon>
        <taxon>Bacillati</taxon>
        <taxon>Bacillota</taxon>
        <taxon>Negativicutes</taxon>
        <taxon>Veillonellales</taxon>
        <taxon>Veillonellaceae</taxon>
        <taxon>Negativicoccus</taxon>
    </lineage>
</organism>
<keyword evidence="6" id="KW-1185">Reference proteome</keyword>
<dbReference type="PANTHER" id="PTHR43767:SF1">
    <property type="entry name" value="NONRIBOSOMAL PEPTIDE SYNTHASE PES1 (EUROFUNG)-RELATED"/>
    <property type="match status" value="1"/>
</dbReference>
<name>A0A841R1L7_9FIRM</name>
<gene>
    <name evidence="5" type="ORF">HNR45_000818</name>
</gene>
<evidence type="ECO:0000313" key="5">
    <source>
        <dbReference type="EMBL" id="MBB6477785.1"/>
    </source>
</evidence>
<dbReference type="SUPFAM" id="SSF56801">
    <property type="entry name" value="Acetyl-CoA synthetase-like"/>
    <property type="match status" value="1"/>
</dbReference>
<dbReference type="OrthoDB" id="9778383at2"/>
<dbReference type="FunFam" id="3.30.300.30:FF:000008">
    <property type="entry name" value="2,3-dihydroxybenzoate-AMP ligase"/>
    <property type="match status" value="1"/>
</dbReference>
<evidence type="ECO:0000256" key="2">
    <source>
        <dbReference type="ARBA" id="ARBA00022598"/>
    </source>
</evidence>
<dbReference type="Pfam" id="PF13193">
    <property type="entry name" value="AMP-binding_C"/>
    <property type="match status" value="1"/>
</dbReference>
<dbReference type="InterPro" id="IPR045851">
    <property type="entry name" value="AMP-bd_C_sf"/>
</dbReference>
<dbReference type="Gene3D" id="3.30.300.30">
    <property type="match status" value="1"/>
</dbReference>
<accession>A0A841R1L7</accession>
<dbReference type="InterPro" id="IPR000873">
    <property type="entry name" value="AMP-dep_synth/lig_dom"/>
</dbReference>
<keyword evidence="2 5" id="KW-0436">Ligase</keyword>
<proteinExistence type="inferred from homology"/>
<dbReference type="InterPro" id="IPR050237">
    <property type="entry name" value="ATP-dep_AMP-bd_enzyme"/>
</dbReference>
<evidence type="ECO:0000259" key="3">
    <source>
        <dbReference type="Pfam" id="PF00501"/>
    </source>
</evidence>
<evidence type="ECO:0000259" key="4">
    <source>
        <dbReference type="Pfam" id="PF13193"/>
    </source>
</evidence>
<reference evidence="5 6" key="1">
    <citation type="submission" date="2020-08" db="EMBL/GenBank/DDBJ databases">
        <title>Genomic Encyclopedia of Type Strains, Phase IV (KMG-IV): sequencing the most valuable type-strain genomes for metagenomic binning, comparative biology and taxonomic classification.</title>
        <authorList>
            <person name="Goeker M."/>
        </authorList>
    </citation>
    <scope>NUCLEOTIDE SEQUENCE [LARGE SCALE GENOMIC DNA]</scope>
    <source>
        <strain evidence="5 6">DSM 21255</strain>
    </source>
</reference>
<dbReference type="EMBL" id="JACHHI010000003">
    <property type="protein sequence ID" value="MBB6477785.1"/>
    <property type="molecule type" value="Genomic_DNA"/>
</dbReference>
<dbReference type="AlphaFoldDB" id="A0A841R1L7"/>
<protein>
    <submittedName>
        <fullName evidence="5">Long-chain acyl-CoA synthetase</fullName>
        <ecNumber evidence="5">6.2.1.3</ecNumber>
    </submittedName>
</protein>
<comment type="caution">
    <text evidence="5">The sequence shown here is derived from an EMBL/GenBank/DDBJ whole genome shotgun (WGS) entry which is preliminary data.</text>
</comment>
<dbReference type="GO" id="GO:0004467">
    <property type="term" value="F:long-chain fatty acid-CoA ligase activity"/>
    <property type="evidence" value="ECO:0007669"/>
    <property type="project" value="UniProtKB-EC"/>
</dbReference>
<dbReference type="Pfam" id="PF00501">
    <property type="entry name" value="AMP-binding"/>
    <property type="match status" value="1"/>
</dbReference>
<feature type="domain" description="AMP-binding enzyme C-terminal" evidence="4">
    <location>
        <begin position="394"/>
        <end position="469"/>
    </location>
</feature>
<dbReference type="Gene3D" id="3.40.50.12780">
    <property type="entry name" value="N-terminal domain of ligase-like"/>
    <property type="match status" value="1"/>
</dbReference>
<dbReference type="PROSITE" id="PS00455">
    <property type="entry name" value="AMP_BINDING"/>
    <property type="match status" value="1"/>
</dbReference>
<dbReference type="InterPro" id="IPR020845">
    <property type="entry name" value="AMP-binding_CS"/>
</dbReference>
<dbReference type="GeneID" id="93486096"/>
<dbReference type="RefSeq" id="WP_159822743.1">
    <property type="nucleotide sequence ID" value="NZ_CABWNB010000002.1"/>
</dbReference>
<dbReference type="InterPro" id="IPR025110">
    <property type="entry name" value="AMP-bd_C"/>
</dbReference>
<feature type="domain" description="AMP-dependent synthetase/ligase" evidence="3">
    <location>
        <begin position="11"/>
        <end position="344"/>
    </location>
</feature>
<sequence length="495" mass="54778">MLLDELITGHNPESIAIRGPENVTYGQLKEHIARYRTVLHKKGVKRGDRVGLYEQNSPAFIYIYFAIVSLGAIVVPINCMLTEAEVDYIAKDAGLVLLVAHKELHTAAPLLLVATFVEEAQGIAAAECVPAETQREDTDVTTFIYTSGTTGRPKGAMLTHRNLAENVKQFNAVLPHEPEDHVLCVLPMYHCFGWTTCVMNPLIRGGSVVPVNTFRPGEILQAIETYAVTVSFLVPPLYHLLVRLATPERLKSVRLFVSGGASLPEPVAKKFEEIYGRPIIEGYGLSEASPVVAVNPEEKHKYYSIGPALPGVRVKINGYDATTYEPGTIGELLVQGANVMQGYWHLPEATAEALQDGWLHTGDLAYMDEDEYIYIVDRSKDMIIVNGENVYPREVEDEIYRYPGVAEVAVVGHPDGLRGQFVCAYIVLHEDAELDTQALRKYLAQRLAAFKLPRKYVVLDALPKNSTGKILKRVLQESDTFSGAESDDKNNAQNE</sequence>